<dbReference type="Proteomes" id="UP000071859">
    <property type="component" value="Unassembled WGS sequence"/>
</dbReference>
<reference evidence="2" key="1">
    <citation type="submission" date="2016-01" db="EMBL/GenBank/DDBJ databases">
        <authorList>
            <person name="Peeters C."/>
        </authorList>
    </citation>
    <scope>NUCLEOTIDE SEQUENCE</scope>
    <source>
        <strain evidence="2">LMG 29321</strain>
    </source>
</reference>
<comment type="caution">
    <text evidence="2">The sequence shown here is derived from an EMBL/GenBank/DDBJ whole genome shotgun (WGS) entry which is preliminary data.</text>
</comment>
<dbReference type="PANTHER" id="PTHR41252:SF1">
    <property type="entry name" value="BLR2505 PROTEIN"/>
    <property type="match status" value="1"/>
</dbReference>
<feature type="domain" description="SnoaL-like" evidence="1">
    <location>
        <begin position="10"/>
        <end position="118"/>
    </location>
</feature>
<protein>
    <submittedName>
        <fullName evidence="2">RNA polymerase factor sigma-70</fullName>
    </submittedName>
</protein>
<evidence type="ECO:0000259" key="1">
    <source>
        <dbReference type="Pfam" id="PF12680"/>
    </source>
</evidence>
<dbReference type="Pfam" id="PF12680">
    <property type="entry name" value="SnoaL_2"/>
    <property type="match status" value="1"/>
</dbReference>
<dbReference type="AlphaFoldDB" id="A0A158EBW2"/>
<gene>
    <name evidence="2" type="ORF">AWB78_06926</name>
</gene>
<dbReference type="Gene3D" id="3.10.450.50">
    <property type="match status" value="1"/>
</dbReference>
<dbReference type="EMBL" id="FCOX02000062">
    <property type="protein sequence ID" value="SAL04365.1"/>
    <property type="molecule type" value="Genomic_DNA"/>
</dbReference>
<dbReference type="RefSeq" id="WP_062611018.1">
    <property type="nucleotide sequence ID" value="NZ_FCOX02000062.1"/>
</dbReference>
<evidence type="ECO:0000313" key="2">
    <source>
        <dbReference type="EMBL" id="SAL04365.1"/>
    </source>
</evidence>
<dbReference type="OrthoDB" id="283154at2"/>
<sequence>MSEQQNVQLVQQAYAAFSKADIDGVLKTLAADVDWFIPGPTEIIPFAGKRHGPQEVAEFFSALAAVQTAERFEPLEFLASEDKVVVLGTQRWRVNATGVTYEDEWAHVFMVKNGRITKFKEYHDTAAEAAAHRP</sequence>
<keyword evidence="3" id="KW-1185">Reference proteome</keyword>
<dbReference type="PANTHER" id="PTHR41252">
    <property type="entry name" value="BLR2505 PROTEIN"/>
    <property type="match status" value="1"/>
</dbReference>
<organism evidence="2 3">
    <name type="scientific">Caballeronia calidae</name>
    <dbReference type="NCBI Taxonomy" id="1777139"/>
    <lineage>
        <taxon>Bacteria</taxon>
        <taxon>Pseudomonadati</taxon>
        <taxon>Pseudomonadota</taxon>
        <taxon>Betaproteobacteria</taxon>
        <taxon>Burkholderiales</taxon>
        <taxon>Burkholderiaceae</taxon>
        <taxon>Caballeronia</taxon>
    </lineage>
</organism>
<accession>A0A158EBW2</accession>
<dbReference type="InterPro" id="IPR037401">
    <property type="entry name" value="SnoaL-like"/>
</dbReference>
<dbReference type="InterPro" id="IPR032710">
    <property type="entry name" value="NTF2-like_dom_sf"/>
</dbReference>
<name>A0A158EBW2_9BURK</name>
<evidence type="ECO:0000313" key="3">
    <source>
        <dbReference type="Proteomes" id="UP000071859"/>
    </source>
</evidence>
<proteinExistence type="predicted"/>
<dbReference type="SUPFAM" id="SSF54427">
    <property type="entry name" value="NTF2-like"/>
    <property type="match status" value="1"/>
</dbReference>